<name>A0A0D9ZCQ1_9ORYZ</name>
<proteinExistence type="predicted"/>
<accession>A0A0D9ZCQ1</accession>
<reference evidence="2" key="1">
    <citation type="submission" date="2015-04" db="UniProtKB">
        <authorList>
            <consortium name="EnsemblPlants"/>
        </authorList>
    </citation>
    <scope>IDENTIFICATION</scope>
</reference>
<reference evidence="2" key="2">
    <citation type="submission" date="2018-05" db="EMBL/GenBank/DDBJ databases">
        <title>OgluRS3 (Oryza glumaepatula Reference Sequence Version 3).</title>
        <authorList>
            <person name="Zhang J."/>
            <person name="Kudrna D."/>
            <person name="Lee S."/>
            <person name="Talag J."/>
            <person name="Welchert J."/>
            <person name="Wing R.A."/>
        </authorList>
    </citation>
    <scope>NUCLEOTIDE SEQUENCE [LARGE SCALE GENOMIC DNA]</scope>
</reference>
<keyword evidence="3" id="KW-1185">Reference proteome</keyword>
<sequence>MYPCSYNVRLETYLKKPPLAEEQRDLGVSDDGEQTDNNAPATSTATATAAAKRPARTQNNR</sequence>
<dbReference type="AlphaFoldDB" id="A0A0D9ZCQ1"/>
<protein>
    <submittedName>
        <fullName evidence="2">Uncharacterized protein</fullName>
    </submittedName>
</protein>
<feature type="compositionally biased region" description="Basic and acidic residues" evidence="1">
    <location>
        <begin position="17"/>
        <end position="27"/>
    </location>
</feature>
<evidence type="ECO:0000313" key="3">
    <source>
        <dbReference type="Proteomes" id="UP000026961"/>
    </source>
</evidence>
<dbReference type="HOGENOM" id="CLU_2926391_0_0_1"/>
<organism evidence="2">
    <name type="scientific">Oryza glumipatula</name>
    <dbReference type="NCBI Taxonomy" id="40148"/>
    <lineage>
        <taxon>Eukaryota</taxon>
        <taxon>Viridiplantae</taxon>
        <taxon>Streptophyta</taxon>
        <taxon>Embryophyta</taxon>
        <taxon>Tracheophyta</taxon>
        <taxon>Spermatophyta</taxon>
        <taxon>Magnoliopsida</taxon>
        <taxon>Liliopsida</taxon>
        <taxon>Poales</taxon>
        <taxon>Poaceae</taxon>
        <taxon>BOP clade</taxon>
        <taxon>Oryzoideae</taxon>
        <taxon>Oryzeae</taxon>
        <taxon>Oryzinae</taxon>
        <taxon>Oryza</taxon>
    </lineage>
</organism>
<dbReference type="Proteomes" id="UP000026961">
    <property type="component" value="Chromosome 3"/>
</dbReference>
<feature type="region of interest" description="Disordered" evidence="1">
    <location>
        <begin position="17"/>
        <end position="61"/>
    </location>
</feature>
<dbReference type="EnsemblPlants" id="OGLUM03G32750.1">
    <property type="protein sequence ID" value="OGLUM03G32750.1"/>
    <property type="gene ID" value="OGLUM03G32750"/>
</dbReference>
<evidence type="ECO:0000313" key="2">
    <source>
        <dbReference type="EnsemblPlants" id="OGLUM03G32750.1"/>
    </source>
</evidence>
<feature type="compositionally biased region" description="Low complexity" evidence="1">
    <location>
        <begin position="39"/>
        <end position="52"/>
    </location>
</feature>
<evidence type="ECO:0000256" key="1">
    <source>
        <dbReference type="SAM" id="MobiDB-lite"/>
    </source>
</evidence>
<dbReference type="Gramene" id="OGLUM03G32750.1">
    <property type="protein sequence ID" value="OGLUM03G32750.1"/>
    <property type="gene ID" value="OGLUM03G32750"/>
</dbReference>